<protein>
    <submittedName>
        <fullName evidence="3">Glutamine amidotransferase</fullName>
    </submittedName>
</protein>
<gene>
    <name evidence="3" type="ORF">SHD_3033</name>
</gene>
<dbReference type="CDD" id="cd01908">
    <property type="entry name" value="YafJ"/>
    <property type="match status" value="1"/>
</dbReference>
<dbReference type="SUPFAM" id="SSF56235">
    <property type="entry name" value="N-terminal nucleophile aminohydrolases (Ntn hydrolases)"/>
    <property type="match status" value="1"/>
</dbReference>
<name>A0ABP2Z1A9_9GAMM</name>
<reference evidence="3 4" key="1">
    <citation type="journal article" date="2013" name="Genome Announc.">
        <title>Draft Genome Sequence of Shewanella decolorationis S12, a Dye-Degrading Bacterium Isolated from a Wastewater Treatment Plant.</title>
        <authorList>
            <person name="Xu M."/>
            <person name="Fang Y."/>
            <person name="Liu J."/>
            <person name="Chen X."/>
            <person name="Sun G."/>
            <person name="Guo J."/>
            <person name="Hua Z."/>
            <person name="Tu Q."/>
            <person name="Wu L."/>
            <person name="Zhou J."/>
            <person name="Liu X."/>
        </authorList>
    </citation>
    <scope>NUCLEOTIDE SEQUENCE [LARGE SCALE GENOMIC DNA]</scope>
    <source>
        <strain evidence="3 4">S12</strain>
    </source>
</reference>
<evidence type="ECO:0000313" key="4">
    <source>
        <dbReference type="Proteomes" id="UP000017548"/>
    </source>
</evidence>
<feature type="domain" description="Glutamine amidotransferase type-2" evidence="2">
    <location>
        <begin position="22"/>
        <end position="279"/>
    </location>
</feature>
<dbReference type="PROSITE" id="PS51278">
    <property type="entry name" value="GATASE_TYPE_2"/>
    <property type="match status" value="1"/>
</dbReference>
<dbReference type="InterPro" id="IPR029055">
    <property type="entry name" value="Ntn_hydrolases_N"/>
</dbReference>
<evidence type="ECO:0000313" key="3">
    <source>
        <dbReference type="EMBL" id="ESE40281.1"/>
    </source>
</evidence>
<dbReference type="PANTHER" id="PTHR42824:SF1">
    <property type="entry name" value="GLUTAMINE AMIDOTRANSFERASE YAFJ-RELATED"/>
    <property type="match status" value="1"/>
</dbReference>
<organism evidence="3 4">
    <name type="scientific">Shewanella decolorationis S12</name>
    <dbReference type="NCBI Taxonomy" id="1353536"/>
    <lineage>
        <taxon>Bacteria</taxon>
        <taxon>Pseudomonadati</taxon>
        <taxon>Pseudomonadota</taxon>
        <taxon>Gammaproteobacteria</taxon>
        <taxon>Alteromonadales</taxon>
        <taxon>Shewanellaceae</taxon>
        <taxon>Shewanella</taxon>
    </lineage>
</organism>
<evidence type="ECO:0000256" key="1">
    <source>
        <dbReference type="ARBA" id="ARBA00022962"/>
    </source>
</evidence>
<dbReference type="Gene3D" id="3.60.20.10">
    <property type="entry name" value="Glutamine Phosphoribosylpyrophosphate, subunit 1, domain 1"/>
    <property type="match status" value="1"/>
</dbReference>
<dbReference type="InterPro" id="IPR026869">
    <property type="entry name" value="EgtC-like"/>
</dbReference>
<dbReference type="Proteomes" id="UP000017548">
    <property type="component" value="Unassembled WGS sequence"/>
</dbReference>
<dbReference type="Pfam" id="PF13230">
    <property type="entry name" value="GATase_4"/>
    <property type="match status" value="1"/>
</dbReference>
<proteinExistence type="predicted"/>
<dbReference type="InterPro" id="IPR017932">
    <property type="entry name" value="GATase_2_dom"/>
</dbReference>
<sequence>MSSTSYNAKPWIFGLRKARNMCELLAMSANVPTDIVFSFTGLAQRGGVTGPHVDGWGITFYEGRGSRTFKDACPSSESHIAKLIKSYPIKSEVVISHIRQANRGCVSLENTHPFTRELWGRYWTYAHNGQLSDYQSKFQVSRYQSVGDTDSELAFCWILEQIAAKFGDHRPDDMQAVFKFVAALAEQIRALGVFNMILSDGEYLMSYCSNNLCYITRRAPFGKAKLIDTDVVIDFDKETTPHDVVTVIATRPLTENENWHVMQPGNWKLFRLGELLIDV</sequence>
<keyword evidence="4" id="KW-1185">Reference proteome</keyword>
<dbReference type="PANTHER" id="PTHR42824">
    <property type="entry name" value="GLUTAMINE AMIDOTRANSFERASE"/>
    <property type="match status" value="1"/>
</dbReference>
<dbReference type="EMBL" id="AXZL01000072">
    <property type="protein sequence ID" value="ESE40281.1"/>
    <property type="molecule type" value="Genomic_DNA"/>
</dbReference>
<keyword evidence="1 3" id="KW-0315">Glutamine amidotransferase</keyword>
<comment type="caution">
    <text evidence="3">The sequence shown here is derived from an EMBL/GenBank/DDBJ whole genome shotgun (WGS) entry which is preliminary data.</text>
</comment>
<accession>A0ABP2Z1A9</accession>
<evidence type="ECO:0000259" key="2">
    <source>
        <dbReference type="PROSITE" id="PS51278"/>
    </source>
</evidence>